<feature type="compositionally biased region" description="Basic residues" evidence="1">
    <location>
        <begin position="34"/>
        <end position="44"/>
    </location>
</feature>
<dbReference type="RefSeq" id="WP_239671956.1">
    <property type="nucleotide sequence ID" value="NZ_CP049742.1"/>
</dbReference>
<name>A0A7S8HFX9_9BACI</name>
<gene>
    <name evidence="2" type="ORF">G8O30_10045</name>
</gene>
<dbReference type="Proteomes" id="UP000593626">
    <property type="component" value="Chromosome"/>
</dbReference>
<protein>
    <submittedName>
        <fullName evidence="2">Glycogen biosynthesis protein GlgD</fullName>
    </submittedName>
</protein>
<accession>A0A7S8HFX9</accession>
<proteinExistence type="predicted"/>
<evidence type="ECO:0000256" key="1">
    <source>
        <dbReference type="SAM" id="MobiDB-lite"/>
    </source>
</evidence>
<dbReference type="AlphaFoldDB" id="A0A7S8HFX9"/>
<dbReference type="EMBL" id="CP049742">
    <property type="protein sequence ID" value="QPC47288.1"/>
    <property type="molecule type" value="Genomic_DNA"/>
</dbReference>
<feature type="region of interest" description="Disordered" evidence="1">
    <location>
        <begin position="1"/>
        <end position="44"/>
    </location>
</feature>
<feature type="compositionally biased region" description="Polar residues" evidence="1">
    <location>
        <begin position="7"/>
        <end position="16"/>
    </location>
</feature>
<dbReference type="KEGG" id="mcui:G8O30_10045"/>
<organism evidence="2 3">
    <name type="scientific">Mangrovibacillus cuniculi</name>
    <dbReference type="NCBI Taxonomy" id="2593652"/>
    <lineage>
        <taxon>Bacteria</taxon>
        <taxon>Bacillati</taxon>
        <taxon>Bacillota</taxon>
        <taxon>Bacilli</taxon>
        <taxon>Bacillales</taxon>
        <taxon>Bacillaceae</taxon>
        <taxon>Mangrovibacillus</taxon>
    </lineage>
</organism>
<evidence type="ECO:0000313" key="3">
    <source>
        <dbReference type="Proteomes" id="UP000593626"/>
    </source>
</evidence>
<evidence type="ECO:0000313" key="2">
    <source>
        <dbReference type="EMBL" id="QPC47288.1"/>
    </source>
</evidence>
<sequence length="44" mass="5058">MVKPKSDQANPEQKTSSGREEFANHQSPVDQVKKANRKRAQQDY</sequence>
<keyword evidence="3" id="KW-1185">Reference proteome</keyword>
<reference evidence="2 3" key="1">
    <citation type="submission" date="2019-07" db="EMBL/GenBank/DDBJ databases">
        <title>Genome sequence of 2 isolates from Red Sea Mangroves.</title>
        <authorList>
            <person name="Sefrji F."/>
            <person name="Michoud G."/>
            <person name="Merlino G."/>
            <person name="Daffonchio D."/>
        </authorList>
    </citation>
    <scope>NUCLEOTIDE SEQUENCE [LARGE SCALE GENOMIC DNA]</scope>
    <source>
        <strain evidence="2 3">R1DC41</strain>
    </source>
</reference>